<dbReference type="PANTHER" id="PTHR38123">
    <property type="entry name" value="CELL WALL SERINE-THREONINE-RICH GALACTOMANNOPROTEIN MP1 (AFU_ORTHOLOGUE AFUA_4G03240)"/>
    <property type="match status" value="1"/>
</dbReference>
<dbReference type="AlphaFoldDB" id="A0A6A6F8Y4"/>
<dbReference type="GO" id="GO:0005576">
    <property type="term" value="C:extracellular region"/>
    <property type="evidence" value="ECO:0007669"/>
    <property type="project" value="TreeGrafter"/>
</dbReference>
<dbReference type="InterPro" id="IPR021054">
    <property type="entry name" value="Cell_wall_mannoprotein_1"/>
</dbReference>
<evidence type="ECO:0000313" key="3">
    <source>
        <dbReference type="Proteomes" id="UP000799539"/>
    </source>
</evidence>
<keyword evidence="1" id="KW-0732">Signal</keyword>
<proteinExistence type="predicted"/>
<accession>A0A6A6F8Y4</accession>
<organism evidence="2 3">
    <name type="scientific">Cercospora zeae-maydis SCOH1-5</name>
    <dbReference type="NCBI Taxonomy" id="717836"/>
    <lineage>
        <taxon>Eukaryota</taxon>
        <taxon>Fungi</taxon>
        <taxon>Dikarya</taxon>
        <taxon>Ascomycota</taxon>
        <taxon>Pezizomycotina</taxon>
        <taxon>Dothideomycetes</taxon>
        <taxon>Dothideomycetidae</taxon>
        <taxon>Mycosphaerellales</taxon>
        <taxon>Mycosphaerellaceae</taxon>
        <taxon>Cercospora</taxon>
    </lineage>
</organism>
<feature type="chain" id="PRO_5025582388" evidence="1">
    <location>
        <begin position="21"/>
        <end position="178"/>
    </location>
</feature>
<gene>
    <name evidence="2" type="ORF">CERZMDRAFT_99921</name>
</gene>
<dbReference type="Pfam" id="PF12296">
    <property type="entry name" value="HsbA"/>
    <property type="match status" value="1"/>
</dbReference>
<protein>
    <submittedName>
        <fullName evidence="2">Uncharacterized protein</fullName>
    </submittedName>
</protein>
<feature type="signal peptide" evidence="1">
    <location>
        <begin position="1"/>
        <end position="20"/>
    </location>
</feature>
<dbReference type="Proteomes" id="UP000799539">
    <property type="component" value="Unassembled WGS sequence"/>
</dbReference>
<dbReference type="Gene3D" id="1.20.1280.140">
    <property type="match status" value="1"/>
</dbReference>
<dbReference type="PANTHER" id="PTHR38123:SF1">
    <property type="entry name" value="HYDROPHOBIC SURFACE BINDING PROTEIN"/>
    <property type="match status" value="1"/>
</dbReference>
<keyword evidence="3" id="KW-1185">Reference proteome</keyword>
<sequence length="178" mass="19328">MKLPTALFTITTLPSTLVSSQSSQVDRVHDDVSTINRNVLELTGTTKHYNGGLVNQLPFIVDFGPVYLATRRGFYDSVLLPDPLAQSDAQRLIEHVNATLAVNNPIAVGVVKSKKVFFDDAGTSQVVRGGLELLLFAHLSFSNEVAKRIVDEEQRAEGQAVIDVITVALEDGIAFFSS</sequence>
<evidence type="ECO:0000313" key="2">
    <source>
        <dbReference type="EMBL" id="KAF2209862.1"/>
    </source>
</evidence>
<reference evidence="2" key="1">
    <citation type="journal article" date="2020" name="Stud. Mycol.">
        <title>101 Dothideomycetes genomes: a test case for predicting lifestyles and emergence of pathogens.</title>
        <authorList>
            <person name="Haridas S."/>
            <person name="Albert R."/>
            <person name="Binder M."/>
            <person name="Bloem J."/>
            <person name="Labutti K."/>
            <person name="Salamov A."/>
            <person name="Andreopoulos B."/>
            <person name="Baker S."/>
            <person name="Barry K."/>
            <person name="Bills G."/>
            <person name="Bluhm B."/>
            <person name="Cannon C."/>
            <person name="Castanera R."/>
            <person name="Culley D."/>
            <person name="Daum C."/>
            <person name="Ezra D."/>
            <person name="Gonzalez J."/>
            <person name="Henrissat B."/>
            <person name="Kuo A."/>
            <person name="Liang C."/>
            <person name="Lipzen A."/>
            <person name="Lutzoni F."/>
            <person name="Magnuson J."/>
            <person name="Mondo S."/>
            <person name="Nolan M."/>
            <person name="Ohm R."/>
            <person name="Pangilinan J."/>
            <person name="Park H.-J."/>
            <person name="Ramirez L."/>
            <person name="Alfaro M."/>
            <person name="Sun H."/>
            <person name="Tritt A."/>
            <person name="Yoshinaga Y."/>
            <person name="Zwiers L.-H."/>
            <person name="Turgeon B."/>
            <person name="Goodwin S."/>
            <person name="Spatafora J."/>
            <person name="Crous P."/>
            <person name="Grigoriev I."/>
        </authorList>
    </citation>
    <scope>NUCLEOTIDE SEQUENCE</scope>
    <source>
        <strain evidence="2">SCOH1-5</strain>
    </source>
</reference>
<evidence type="ECO:0000256" key="1">
    <source>
        <dbReference type="SAM" id="SignalP"/>
    </source>
</evidence>
<dbReference type="EMBL" id="ML992684">
    <property type="protein sequence ID" value="KAF2209862.1"/>
    <property type="molecule type" value="Genomic_DNA"/>
</dbReference>
<name>A0A6A6F8Y4_9PEZI</name>
<dbReference type="OrthoDB" id="2422134at2759"/>